<name>A0A545WAH5_9HYPO</name>
<feature type="compositionally biased region" description="Polar residues" evidence="1">
    <location>
        <begin position="149"/>
        <end position="158"/>
    </location>
</feature>
<dbReference type="Proteomes" id="UP000315783">
    <property type="component" value="Unassembled WGS sequence"/>
</dbReference>
<reference evidence="2 3" key="1">
    <citation type="journal article" date="2019" name="Appl. Microbiol. Biotechnol.">
        <title>Genome sequence of Isaria javanica and comparative genome analysis insights into family S53 peptidase evolution in fungal entomopathogens.</title>
        <authorList>
            <person name="Lin R."/>
            <person name="Zhang X."/>
            <person name="Xin B."/>
            <person name="Zou M."/>
            <person name="Gao Y."/>
            <person name="Qin F."/>
            <person name="Hu Q."/>
            <person name="Xie B."/>
            <person name="Cheng X."/>
        </authorList>
    </citation>
    <scope>NUCLEOTIDE SEQUENCE [LARGE SCALE GENOMIC DNA]</scope>
    <source>
        <strain evidence="2 3">IJ1G</strain>
    </source>
</reference>
<evidence type="ECO:0000256" key="1">
    <source>
        <dbReference type="SAM" id="MobiDB-lite"/>
    </source>
</evidence>
<sequence length="158" mass="16682">MGCYTSKPLGGEYVDIDKQNIHSLVLMSAFDRPVEAGDNSRDAAIPPAATQPQPAHLCGVECCEEQQQQQNYSLTTHTAVFSSASRLRAKLCSRRKLRESMADRPPMHPESGEDIPSLTQATAALSGSSFASSARAAATANPSSSASTLGTSPTTRSP</sequence>
<accession>A0A545WAH5</accession>
<organism evidence="2 3">
    <name type="scientific">Cordyceps javanica</name>
    <dbReference type="NCBI Taxonomy" id="43265"/>
    <lineage>
        <taxon>Eukaryota</taxon>
        <taxon>Fungi</taxon>
        <taxon>Dikarya</taxon>
        <taxon>Ascomycota</taxon>
        <taxon>Pezizomycotina</taxon>
        <taxon>Sordariomycetes</taxon>
        <taxon>Hypocreomycetidae</taxon>
        <taxon>Hypocreales</taxon>
        <taxon>Cordycipitaceae</taxon>
        <taxon>Cordyceps</taxon>
    </lineage>
</organism>
<protein>
    <submittedName>
        <fullName evidence="2">Uncharacterized protein</fullName>
    </submittedName>
</protein>
<gene>
    <name evidence="2" type="ORF">IF1G_01608</name>
</gene>
<feature type="compositionally biased region" description="Basic and acidic residues" evidence="1">
    <location>
        <begin position="98"/>
        <end position="111"/>
    </location>
</feature>
<keyword evidence="3" id="KW-1185">Reference proteome</keyword>
<evidence type="ECO:0000313" key="2">
    <source>
        <dbReference type="EMBL" id="TQV99393.1"/>
    </source>
</evidence>
<comment type="caution">
    <text evidence="2">The sequence shown here is derived from an EMBL/GenBank/DDBJ whole genome shotgun (WGS) entry which is preliminary data.</text>
</comment>
<feature type="compositionally biased region" description="Low complexity" evidence="1">
    <location>
        <begin position="121"/>
        <end position="148"/>
    </location>
</feature>
<dbReference type="EMBL" id="SPUK01000002">
    <property type="protein sequence ID" value="TQV99393.1"/>
    <property type="molecule type" value="Genomic_DNA"/>
</dbReference>
<dbReference type="AlphaFoldDB" id="A0A545WAH5"/>
<evidence type="ECO:0000313" key="3">
    <source>
        <dbReference type="Proteomes" id="UP000315783"/>
    </source>
</evidence>
<proteinExistence type="predicted"/>
<feature type="region of interest" description="Disordered" evidence="1">
    <location>
        <begin position="95"/>
        <end position="158"/>
    </location>
</feature>